<reference evidence="1 2" key="1">
    <citation type="submission" date="2019-03" db="EMBL/GenBank/DDBJ databases">
        <title>Draft genome sequences of novel Actinobacteria.</title>
        <authorList>
            <person name="Sahin N."/>
            <person name="Ay H."/>
            <person name="Saygin H."/>
        </authorList>
    </citation>
    <scope>NUCLEOTIDE SEQUENCE [LARGE SCALE GENOMIC DNA]</scope>
    <source>
        <strain evidence="1 2">6K102</strain>
    </source>
</reference>
<proteinExistence type="predicted"/>
<keyword evidence="2" id="KW-1185">Reference proteome</keyword>
<dbReference type="EMBL" id="SMLD01000052">
    <property type="protein sequence ID" value="TDE49030.1"/>
    <property type="molecule type" value="Genomic_DNA"/>
</dbReference>
<dbReference type="RefSeq" id="WP_132631970.1">
    <property type="nucleotide sequence ID" value="NZ_SMLD01000052.1"/>
</dbReference>
<accession>A0A4R5FEU2</accession>
<gene>
    <name evidence="1" type="ORF">E1295_20645</name>
</gene>
<dbReference type="Proteomes" id="UP000295136">
    <property type="component" value="Unassembled WGS sequence"/>
</dbReference>
<comment type="caution">
    <text evidence="1">The sequence shown here is derived from an EMBL/GenBank/DDBJ whole genome shotgun (WGS) entry which is preliminary data.</text>
</comment>
<protein>
    <submittedName>
        <fullName evidence="1">Uncharacterized protein</fullName>
    </submittedName>
</protein>
<evidence type="ECO:0000313" key="1">
    <source>
        <dbReference type="EMBL" id="TDE49030.1"/>
    </source>
</evidence>
<organism evidence="1 2">
    <name type="scientific">Nonomuraea mesophila</name>
    <dbReference type="NCBI Taxonomy" id="2530382"/>
    <lineage>
        <taxon>Bacteria</taxon>
        <taxon>Bacillati</taxon>
        <taxon>Actinomycetota</taxon>
        <taxon>Actinomycetes</taxon>
        <taxon>Streptosporangiales</taxon>
        <taxon>Streptosporangiaceae</taxon>
        <taxon>Nonomuraea</taxon>
    </lineage>
</organism>
<evidence type="ECO:0000313" key="2">
    <source>
        <dbReference type="Proteomes" id="UP000295136"/>
    </source>
</evidence>
<dbReference type="AlphaFoldDB" id="A0A4R5FEU2"/>
<name>A0A4R5FEU2_9ACTN</name>
<sequence length="255" mass="28176">MDTMTCVQCGHPHPTRLTRFARPARYSCRACGAFYRPRTVSAPGRPDGPAPEEDPLTAFMPAHMVRWVRRHDPATDTPDRATLARWYKEFDALVARAASSPQARAVIEQAGATALDRLPAFNKVCAALHATCYDSRLATARLAGDDSPSVIERVAHLRHWLATAGRSTTWLEAPPAPPPDRRAVEELLDPPTSFTQEQVGVYFRALFGVDRGPSLPGVRARFGDDRIRRALLDYLDDGSRPLREVVARELDDGAP</sequence>